<evidence type="ECO:0000313" key="3">
    <source>
        <dbReference type="Proteomes" id="UP000515908"/>
    </source>
</evidence>
<evidence type="ECO:0000259" key="1">
    <source>
        <dbReference type="Pfam" id="PF13401"/>
    </source>
</evidence>
<sequence>MNSIFAELDTSTELGSGFISVVGPPGSGKTNSVVTYLARREERYRVNQAAKARLGERVVPVMKDRPNYQIGEMREGVVQVEYFTATATTGDTLARISHRLQLDPSKRRVAMDCGPLQFGNTVTQWLEAHPAGSELHIVIDDADQLSEDIQQIELWLSNAFSEFTLSRLFCVWLVSQIPLRLKNCFRFHLVSSPSVETVCQWLETVFRRNLLTARGEERAEDSLEEFLFAENAHRVTVQAVQHYMEHLPMKSSIVCKDVRQLLQRVYLLLPSLVAASNHFGSKLNTMHFSTAWGQLGPEGRFGAPGAEGDGGDLLVEALRRIGLSAVLLAFCCFYCGCVAPSKLAQALGGEAARESGSSHEANRNSHRSAVLSSSCHKISIPKLTFTYNALAQICIQTIDPLEFAMVELAMHHLVGFVSWGLLTPVNTQGGPTYKCWIPISTALQLGKVLHLNLYDLLPT</sequence>
<proteinExistence type="predicted"/>
<reference evidence="2 3" key="1">
    <citation type="submission" date="2020-08" db="EMBL/GenBank/DDBJ databases">
        <authorList>
            <person name="Newling K."/>
            <person name="Davey J."/>
            <person name="Forrester S."/>
        </authorList>
    </citation>
    <scope>NUCLEOTIDE SEQUENCE [LARGE SCALE GENOMIC DNA]</scope>
    <source>
        <strain evidence="3">Crithidia deanei Carvalho (ATCC PRA-265)</strain>
    </source>
</reference>
<feature type="domain" description="ORC1/DEAH AAA+ ATPase" evidence="1">
    <location>
        <begin position="15"/>
        <end position="171"/>
    </location>
</feature>
<organism evidence="2 3">
    <name type="scientific">Angomonas deanei</name>
    <dbReference type="NCBI Taxonomy" id="59799"/>
    <lineage>
        <taxon>Eukaryota</taxon>
        <taxon>Discoba</taxon>
        <taxon>Euglenozoa</taxon>
        <taxon>Kinetoplastea</taxon>
        <taxon>Metakinetoplastina</taxon>
        <taxon>Trypanosomatida</taxon>
        <taxon>Trypanosomatidae</taxon>
        <taxon>Strigomonadinae</taxon>
        <taxon>Angomonas</taxon>
    </lineage>
</organism>
<dbReference type="InterPro" id="IPR049945">
    <property type="entry name" value="AAA_22"/>
</dbReference>
<dbReference type="EMBL" id="LR877145">
    <property type="protein sequence ID" value="CAD2213300.1"/>
    <property type="molecule type" value="Genomic_DNA"/>
</dbReference>
<evidence type="ECO:0000313" key="2">
    <source>
        <dbReference type="EMBL" id="CAD2213300.1"/>
    </source>
</evidence>
<dbReference type="GO" id="GO:0016887">
    <property type="term" value="F:ATP hydrolysis activity"/>
    <property type="evidence" value="ECO:0007669"/>
    <property type="project" value="InterPro"/>
</dbReference>
<name>A0A7G2C0P8_9TRYP</name>
<dbReference type="AlphaFoldDB" id="A0A7G2C0P8"/>
<dbReference type="InterPro" id="IPR027417">
    <property type="entry name" value="P-loop_NTPase"/>
</dbReference>
<dbReference type="SUPFAM" id="SSF52540">
    <property type="entry name" value="P-loop containing nucleoside triphosphate hydrolases"/>
    <property type="match status" value="1"/>
</dbReference>
<dbReference type="Pfam" id="PF13401">
    <property type="entry name" value="AAA_22"/>
    <property type="match status" value="1"/>
</dbReference>
<dbReference type="VEuPathDB" id="TriTrypDB:ADEAN_000074100"/>
<accession>A0A7G2C0P8</accession>
<keyword evidence="3" id="KW-1185">Reference proteome</keyword>
<dbReference type="Gene3D" id="3.40.50.300">
    <property type="entry name" value="P-loop containing nucleotide triphosphate hydrolases"/>
    <property type="match status" value="1"/>
</dbReference>
<protein>
    <submittedName>
        <fullName evidence="2">AAA domain containing protein, putative</fullName>
    </submittedName>
</protein>
<dbReference type="Proteomes" id="UP000515908">
    <property type="component" value="Chromosome 01"/>
</dbReference>
<gene>
    <name evidence="2" type="ORF">ADEAN_000074100</name>
</gene>